<dbReference type="Pfam" id="PF01425">
    <property type="entry name" value="Amidase"/>
    <property type="match status" value="1"/>
</dbReference>
<accession>A0A1S1N200</accession>
<evidence type="ECO:0000313" key="4">
    <source>
        <dbReference type="Proteomes" id="UP000180253"/>
    </source>
</evidence>
<dbReference type="SUPFAM" id="SSF75304">
    <property type="entry name" value="Amidase signature (AS) enzymes"/>
    <property type="match status" value="1"/>
</dbReference>
<dbReference type="Proteomes" id="UP000180253">
    <property type="component" value="Unassembled WGS sequence"/>
</dbReference>
<dbReference type="PANTHER" id="PTHR42678">
    <property type="entry name" value="AMIDASE"/>
    <property type="match status" value="1"/>
</dbReference>
<dbReference type="EMBL" id="MNAN01000037">
    <property type="protein sequence ID" value="OHU93688.1"/>
    <property type="molecule type" value="Genomic_DNA"/>
</dbReference>
<dbReference type="PANTHER" id="PTHR42678:SF34">
    <property type="entry name" value="OS04G0183300 PROTEIN"/>
    <property type="match status" value="1"/>
</dbReference>
<gene>
    <name evidence="3" type="ORF">BIW53_20345</name>
</gene>
<evidence type="ECO:0000256" key="1">
    <source>
        <dbReference type="SAM" id="SignalP"/>
    </source>
</evidence>
<keyword evidence="4" id="KW-1185">Reference proteome</keyword>
<feature type="domain" description="Amidase" evidence="2">
    <location>
        <begin position="54"/>
        <end position="488"/>
    </location>
</feature>
<dbReference type="OrthoDB" id="9811471at2"/>
<proteinExistence type="predicted"/>
<sequence length="512" mass="54846">MFIKKCLTLVCSLPLLSLLSTNALAQQPHPELEEYSFSQLQKLVDEQQLSYQQITQYYLTRIAQLDDDGPKLNAIISINQHAIELAKAKDLAHARTEEHGPLFGMPIVIKDNIETIDAMPSTAGAVALQSNYAKQDALLVSRLKAAGAIILGKANLSEWANFKSTQSSSGWSDVGGQTKNPYVLNRTPCGSSSGSAVAVAANLAAGAIGTETDGSITCPAAHSAIVGLKPTVGLVASEGVIPLSHSQDSPGPMTKTVADAAILLEALTGSSVGHYQKHLNAQGLKGKRIGIARNISDFNEVASAAFKQAIEVLKSQGAVIVDNLTLEYQDELGQAEFDILLYEFKHGVNQYLAKTPDSVPVKSLTQLIAFNADITEQRFNQSLLEIAEKKGDLNSEAYLSAKKLVREKAQQQGIDKLLAEHRLDALVAPTNGPAWVIDTVNGDHYTGLSSSPSAIAGYPIITVPMSEHRSLPLGLSFFSGANQEGKLLEIGYAFEQATKVRKSPRFISSIDD</sequence>
<protein>
    <submittedName>
        <fullName evidence="3">Amidase</fullName>
    </submittedName>
</protein>
<name>A0A1S1N200_9GAMM</name>
<keyword evidence="1" id="KW-0732">Signal</keyword>
<dbReference type="RefSeq" id="WP_070993842.1">
    <property type="nucleotide sequence ID" value="NZ_CBCSHD010000006.1"/>
</dbReference>
<dbReference type="NCBIfam" id="NF006006">
    <property type="entry name" value="PRK08137.1"/>
    <property type="match status" value="1"/>
</dbReference>
<feature type="signal peptide" evidence="1">
    <location>
        <begin position="1"/>
        <end position="25"/>
    </location>
</feature>
<organism evidence="3 4">
    <name type="scientific">Pseudoalteromonas byunsanensis</name>
    <dbReference type="NCBI Taxonomy" id="327939"/>
    <lineage>
        <taxon>Bacteria</taxon>
        <taxon>Pseudomonadati</taxon>
        <taxon>Pseudomonadota</taxon>
        <taxon>Gammaproteobacteria</taxon>
        <taxon>Alteromonadales</taxon>
        <taxon>Pseudoalteromonadaceae</taxon>
        <taxon>Pseudoalteromonas</taxon>
    </lineage>
</organism>
<dbReference type="Gene3D" id="3.90.1300.10">
    <property type="entry name" value="Amidase signature (AS) domain"/>
    <property type="match status" value="1"/>
</dbReference>
<dbReference type="AlphaFoldDB" id="A0A1S1N200"/>
<feature type="chain" id="PRO_5010338397" evidence="1">
    <location>
        <begin position="26"/>
        <end position="512"/>
    </location>
</feature>
<reference evidence="3 4" key="1">
    <citation type="submission" date="2016-10" db="EMBL/GenBank/DDBJ databases">
        <title>Pseudoalteromonas amylolytica sp. nov., isolated from the surface seawater.</title>
        <authorList>
            <person name="Wu Y.-H."/>
            <person name="Cheng H."/>
            <person name="Jin X.-B."/>
            <person name="Wang C.-S."/>
            <person name="Xu X.-W."/>
        </authorList>
    </citation>
    <scope>NUCLEOTIDE SEQUENCE [LARGE SCALE GENOMIC DNA]</scope>
    <source>
        <strain evidence="3 4">JCM 12483</strain>
    </source>
</reference>
<evidence type="ECO:0000259" key="2">
    <source>
        <dbReference type="Pfam" id="PF01425"/>
    </source>
</evidence>
<dbReference type="STRING" id="327939.BIW53_20345"/>
<evidence type="ECO:0000313" key="3">
    <source>
        <dbReference type="EMBL" id="OHU93688.1"/>
    </source>
</evidence>
<dbReference type="InterPro" id="IPR023631">
    <property type="entry name" value="Amidase_dom"/>
</dbReference>
<comment type="caution">
    <text evidence="3">The sequence shown here is derived from an EMBL/GenBank/DDBJ whole genome shotgun (WGS) entry which is preliminary data.</text>
</comment>
<dbReference type="InterPro" id="IPR036928">
    <property type="entry name" value="AS_sf"/>
</dbReference>